<accession>F3ZY69</accession>
<evidence type="ECO:0000313" key="9">
    <source>
        <dbReference type="Proteomes" id="UP000008457"/>
    </source>
</evidence>
<dbReference type="InterPro" id="IPR015421">
    <property type="entry name" value="PyrdxlP-dep_Trfase_major"/>
</dbReference>
<dbReference type="InterPro" id="IPR015424">
    <property type="entry name" value="PyrdxlP-dep_Trfase"/>
</dbReference>
<dbReference type="STRING" id="697281.Mahau_0378"/>
<keyword evidence="3 6" id="KW-0032">Aminotransferase</keyword>
<dbReference type="FunFam" id="3.40.640.10:FF:000033">
    <property type="entry name" value="Aspartate aminotransferase"/>
    <property type="match status" value="1"/>
</dbReference>
<dbReference type="InterPro" id="IPR015422">
    <property type="entry name" value="PyrdxlP-dep_Trfase_small"/>
</dbReference>
<reference evidence="9" key="1">
    <citation type="submission" date="2010-11" db="EMBL/GenBank/DDBJ databases">
        <title>The complete genome of Mahella australiensis DSM 15567.</title>
        <authorList>
            <consortium name="US DOE Joint Genome Institute (JGI-PGF)"/>
            <person name="Lucas S."/>
            <person name="Copeland A."/>
            <person name="Lapidus A."/>
            <person name="Bruce D."/>
            <person name="Goodwin L."/>
            <person name="Pitluck S."/>
            <person name="Kyrpides N."/>
            <person name="Mavromatis K."/>
            <person name="Pagani I."/>
            <person name="Ivanova N."/>
            <person name="Teshima H."/>
            <person name="Brettin T."/>
            <person name="Detter J.C."/>
            <person name="Han C."/>
            <person name="Tapia R."/>
            <person name="Land M."/>
            <person name="Hauser L."/>
            <person name="Markowitz V."/>
            <person name="Cheng J.-F."/>
            <person name="Hugenholtz P."/>
            <person name="Woyke T."/>
            <person name="Wu D."/>
            <person name="Spring S."/>
            <person name="Pukall R."/>
            <person name="Steenblock K."/>
            <person name="Schneider S."/>
            <person name="Klenk H.-P."/>
            <person name="Eisen J.A."/>
        </authorList>
    </citation>
    <scope>NUCLEOTIDE SEQUENCE [LARGE SCALE GENOMIC DNA]</scope>
    <source>
        <strain evidence="9">DSM 15567 / CIP 107919 / 50-1 BON</strain>
    </source>
</reference>
<protein>
    <recommendedName>
        <fullName evidence="6">Aminotransferase</fullName>
        <ecNumber evidence="6">2.6.1.-</ecNumber>
    </recommendedName>
</protein>
<dbReference type="RefSeq" id="WP_013780027.1">
    <property type="nucleotide sequence ID" value="NC_015520.1"/>
</dbReference>
<dbReference type="PANTHER" id="PTHR46383">
    <property type="entry name" value="ASPARTATE AMINOTRANSFERASE"/>
    <property type="match status" value="1"/>
</dbReference>
<comment type="cofactor">
    <cofactor evidence="1 6">
        <name>pyridoxal 5'-phosphate</name>
        <dbReference type="ChEBI" id="CHEBI:597326"/>
    </cofactor>
</comment>
<gene>
    <name evidence="8" type="ordered locus">Mahau_0378</name>
</gene>
<keyword evidence="4 6" id="KW-0808">Transferase</keyword>
<dbReference type="PROSITE" id="PS00105">
    <property type="entry name" value="AA_TRANSFER_CLASS_1"/>
    <property type="match status" value="1"/>
</dbReference>
<organism evidence="8 9">
    <name type="scientific">Mahella australiensis (strain DSM 15567 / CIP 107919 / 50-1 BON)</name>
    <dbReference type="NCBI Taxonomy" id="697281"/>
    <lineage>
        <taxon>Bacteria</taxon>
        <taxon>Bacillati</taxon>
        <taxon>Bacillota</taxon>
        <taxon>Clostridia</taxon>
        <taxon>Thermoanaerobacterales</taxon>
        <taxon>Thermoanaerobacterales Family IV. Incertae Sedis</taxon>
        <taxon>Mahella</taxon>
    </lineage>
</organism>
<evidence type="ECO:0000256" key="1">
    <source>
        <dbReference type="ARBA" id="ARBA00001933"/>
    </source>
</evidence>
<dbReference type="InterPro" id="IPR050596">
    <property type="entry name" value="AspAT/PAT-like"/>
</dbReference>
<evidence type="ECO:0000256" key="3">
    <source>
        <dbReference type="ARBA" id="ARBA00022576"/>
    </source>
</evidence>
<evidence type="ECO:0000259" key="7">
    <source>
        <dbReference type="Pfam" id="PF00155"/>
    </source>
</evidence>
<evidence type="ECO:0000256" key="2">
    <source>
        <dbReference type="ARBA" id="ARBA00007441"/>
    </source>
</evidence>
<reference evidence="8 9" key="2">
    <citation type="journal article" date="2011" name="Stand. Genomic Sci.">
        <title>Complete genome sequence of Mahella australiensis type strain (50-1 BON).</title>
        <authorList>
            <person name="Sikorski J."/>
            <person name="Teshima H."/>
            <person name="Nolan M."/>
            <person name="Lucas S."/>
            <person name="Hammon N."/>
            <person name="Deshpande S."/>
            <person name="Cheng J.F."/>
            <person name="Pitluck S."/>
            <person name="Liolios K."/>
            <person name="Pagani I."/>
            <person name="Ivanova N."/>
            <person name="Huntemann M."/>
            <person name="Mavromatis K."/>
            <person name="Ovchinikova G."/>
            <person name="Pati A."/>
            <person name="Tapia R."/>
            <person name="Han C."/>
            <person name="Goodwin L."/>
            <person name="Chen A."/>
            <person name="Palaniappan K."/>
            <person name="Land M."/>
            <person name="Hauser L."/>
            <person name="Ngatchou-Djao O.D."/>
            <person name="Rohde M."/>
            <person name="Pukall R."/>
            <person name="Spring S."/>
            <person name="Abt B."/>
            <person name="Goker M."/>
            <person name="Detter J.C."/>
            <person name="Woyke T."/>
            <person name="Bristow J."/>
            <person name="Markowitz V."/>
            <person name="Hugenholtz P."/>
            <person name="Eisen J.A."/>
            <person name="Kyrpides N.C."/>
            <person name="Klenk H.P."/>
            <person name="Lapidus A."/>
        </authorList>
    </citation>
    <scope>NUCLEOTIDE SEQUENCE [LARGE SCALE GENOMIC DNA]</scope>
    <source>
        <strain evidence="9">DSM 15567 / CIP 107919 / 50-1 BON</strain>
    </source>
</reference>
<dbReference type="Pfam" id="PF00155">
    <property type="entry name" value="Aminotran_1_2"/>
    <property type="match status" value="1"/>
</dbReference>
<keyword evidence="5" id="KW-0663">Pyridoxal phosphate</keyword>
<dbReference type="PANTHER" id="PTHR46383:SF3">
    <property type="entry name" value="ASPARTATE AMINOTRANSFERASE-RELATED"/>
    <property type="match status" value="1"/>
</dbReference>
<dbReference type="KEGG" id="mas:Mahau_0378"/>
<dbReference type="EC" id="2.6.1.-" evidence="6"/>
<dbReference type="InterPro" id="IPR004839">
    <property type="entry name" value="Aminotransferase_I/II_large"/>
</dbReference>
<keyword evidence="9" id="KW-1185">Reference proteome</keyword>
<comment type="similarity">
    <text evidence="2 6">Belongs to the class-I pyridoxal-phosphate-dependent aminotransferase family.</text>
</comment>
<name>F3ZY69_MAHA5</name>
<sequence>MNIKDMISPVIRDMPPSGIRRFFDLVDEIEGAVSLGVGEPDFITPWHIREASIHSLEEGYTHYTSNWGLPSLRREIARYLSHRFNVTYSPEDQIIVTVGASEAIDLALRAIVTTDDEVLVPEPSYVSYMPCVEMAGGRVVPIVTKAEDEFRLTAQALRETITPRTKALILPYPNNPTGGIMLRSDLEAIADALKDTDILVLSDEIYAELTYGDTTHVSIASLPGMEERTVVISGFSKAFAMTGWRVGYAAGHKDIIAAMVKIHQYTMLCAPIMSQIAATEALRAGYNDGYEDIKRMHREYDRRRRLMVKSFNDMGLECFEPRGAFYVFPSIQRTGMSSDEFCERLLQEQKVAVVPGNAFGASGEGFIRCSYAYSIDALTEALKRIKAFAEKYVR</sequence>
<dbReference type="SUPFAM" id="SSF53383">
    <property type="entry name" value="PLP-dependent transferases"/>
    <property type="match status" value="1"/>
</dbReference>
<dbReference type="Gene3D" id="3.40.640.10">
    <property type="entry name" value="Type I PLP-dependent aspartate aminotransferase-like (Major domain)"/>
    <property type="match status" value="1"/>
</dbReference>
<dbReference type="eggNOG" id="COG0436">
    <property type="taxonomic scope" value="Bacteria"/>
</dbReference>
<dbReference type="HOGENOM" id="CLU_017584_4_3_9"/>
<evidence type="ECO:0000256" key="6">
    <source>
        <dbReference type="RuleBase" id="RU000481"/>
    </source>
</evidence>
<dbReference type="GO" id="GO:0030170">
    <property type="term" value="F:pyridoxal phosphate binding"/>
    <property type="evidence" value="ECO:0007669"/>
    <property type="project" value="InterPro"/>
</dbReference>
<evidence type="ECO:0000256" key="4">
    <source>
        <dbReference type="ARBA" id="ARBA00022679"/>
    </source>
</evidence>
<feature type="domain" description="Aminotransferase class I/classII large" evidence="7">
    <location>
        <begin position="33"/>
        <end position="385"/>
    </location>
</feature>
<dbReference type="Proteomes" id="UP000008457">
    <property type="component" value="Chromosome"/>
</dbReference>
<dbReference type="AlphaFoldDB" id="F3ZY69"/>
<evidence type="ECO:0000313" key="8">
    <source>
        <dbReference type="EMBL" id="AEE95594.1"/>
    </source>
</evidence>
<dbReference type="EMBL" id="CP002360">
    <property type="protein sequence ID" value="AEE95594.1"/>
    <property type="molecule type" value="Genomic_DNA"/>
</dbReference>
<dbReference type="GO" id="GO:0006520">
    <property type="term" value="P:amino acid metabolic process"/>
    <property type="evidence" value="ECO:0007669"/>
    <property type="project" value="InterPro"/>
</dbReference>
<evidence type="ECO:0000256" key="5">
    <source>
        <dbReference type="ARBA" id="ARBA00022898"/>
    </source>
</evidence>
<dbReference type="InterPro" id="IPR004838">
    <property type="entry name" value="NHTrfase_class1_PyrdxlP-BS"/>
</dbReference>
<dbReference type="CDD" id="cd00609">
    <property type="entry name" value="AAT_like"/>
    <property type="match status" value="1"/>
</dbReference>
<proteinExistence type="inferred from homology"/>
<dbReference type="Gene3D" id="3.90.1150.10">
    <property type="entry name" value="Aspartate Aminotransferase, domain 1"/>
    <property type="match status" value="1"/>
</dbReference>
<dbReference type="GO" id="GO:0008483">
    <property type="term" value="F:transaminase activity"/>
    <property type="evidence" value="ECO:0007669"/>
    <property type="project" value="UniProtKB-KW"/>
</dbReference>